<dbReference type="PROSITE" id="PS00211">
    <property type="entry name" value="ABC_TRANSPORTER_1"/>
    <property type="match status" value="1"/>
</dbReference>
<dbReference type="InterPro" id="IPR017871">
    <property type="entry name" value="ABC_transporter-like_CS"/>
</dbReference>
<evidence type="ECO:0000313" key="4">
    <source>
        <dbReference type="EMBL" id="CAB4795941.1"/>
    </source>
</evidence>
<dbReference type="InterPro" id="IPR003439">
    <property type="entry name" value="ABC_transporter-like_ATP-bd"/>
</dbReference>
<protein>
    <submittedName>
        <fullName evidence="4">Unannotated protein</fullName>
    </submittedName>
</protein>
<dbReference type="GO" id="GO:0005524">
    <property type="term" value="F:ATP binding"/>
    <property type="evidence" value="ECO:0007669"/>
    <property type="project" value="UniProtKB-KW"/>
</dbReference>
<evidence type="ECO:0000256" key="2">
    <source>
        <dbReference type="ARBA" id="ARBA00022840"/>
    </source>
</evidence>
<dbReference type="SUPFAM" id="SSF52540">
    <property type="entry name" value="P-loop containing nucleoside triphosphate hydrolases"/>
    <property type="match status" value="1"/>
</dbReference>
<proteinExistence type="predicted"/>
<keyword evidence="1" id="KW-0547">Nucleotide-binding</keyword>
<dbReference type="PANTHER" id="PTHR43158">
    <property type="entry name" value="SKFA PEPTIDE EXPORT ATP-BINDING PROTEIN SKFE"/>
    <property type="match status" value="1"/>
</dbReference>
<dbReference type="InterPro" id="IPR003593">
    <property type="entry name" value="AAA+_ATPase"/>
</dbReference>
<evidence type="ECO:0000259" key="3">
    <source>
        <dbReference type="PROSITE" id="PS50893"/>
    </source>
</evidence>
<gene>
    <name evidence="4" type="ORF">UFOPK3046_00239</name>
    <name evidence="5" type="ORF">UFOPK3914_00326</name>
    <name evidence="6" type="ORF">UFOPK4173_00906</name>
</gene>
<dbReference type="InterPro" id="IPR027417">
    <property type="entry name" value="P-loop_NTPase"/>
</dbReference>
<accession>A0A6J6XFD3</accession>
<reference evidence="4" key="1">
    <citation type="submission" date="2020-05" db="EMBL/GenBank/DDBJ databases">
        <authorList>
            <person name="Chiriac C."/>
            <person name="Salcher M."/>
            <person name="Ghai R."/>
            <person name="Kavagutti S V."/>
        </authorList>
    </citation>
    <scope>NUCLEOTIDE SEQUENCE</scope>
</reference>
<dbReference type="EMBL" id="CAFBPW010000088">
    <property type="protein sequence ID" value="CAB5033752.1"/>
    <property type="molecule type" value="Genomic_DNA"/>
</dbReference>
<evidence type="ECO:0000313" key="5">
    <source>
        <dbReference type="EMBL" id="CAB4970149.1"/>
    </source>
</evidence>
<dbReference type="Pfam" id="PF00005">
    <property type="entry name" value="ABC_tran"/>
    <property type="match status" value="1"/>
</dbReference>
<evidence type="ECO:0000313" key="6">
    <source>
        <dbReference type="EMBL" id="CAB5033752.1"/>
    </source>
</evidence>
<dbReference type="PROSITE" id="PS50893">
    <property type="entry name" value="ABC_TRANSPORTER_2"/>
    <property type="match status" value="1"/>
</dbReference>
<dbReference type="GO" id="GO:0016887">
    <property type="term" value="F:ATP hydrolysis activity"/>
    <property type="evidence" value="ECO:0007669"/>
    <property type="project" value="InterPro"/>
</dbReference>
<evidence type="ECO:0000256" key="1">
    <source>
        <dbReference type="ARBA" id="ARBA00022741"/>
    </source>
</evidence>
<organism evidence="4">
    <name type="scientific">freshwater metagenome</name>
    <dbReference type="NCBI Taxonomy" id="449393"/>
    <lineage>
        <taxon>unclassified sequences</taxon>
        <taxon>metagenomes</taxon>
        <taxon>ecological metagenomes</taxon>
    </lineage>
</organism>
<dbReference type="EMBL" id="CAFBOG010000017">
    <property type="protein sequence ID" value="CAB4970149.1"/>
    <property type="molecule type" value="Genomic_DNA"/>
</dbReference>
<dbReference type="EMBL" id="CAFAAQ010000011">
    <property type="protein sequence ID" value="CAB4795941.1"/>
    <property type="molecule type" value="Genomic_DNA"/>
</dbReference>
<sequence>MSQEGTAVLRLSGVGLTRNGTRLLDQIDFVVETGSSWIVLGANGSGKTSLVRICSLYEHPSCGTVELLGEELGHTDVRKLRRRVALVSPALTDMIRPQLTATEVVMCAKFAALEPWWHDYDQADRDKAVSLLNAQQVGFTAQRRYGSLSSGERQRVLLARALMSEPDLILLDEPSAALDLGGRELLVERLGELAADRAAPPIILVTHHVEEIPPNFTHVLALKQGKILAAGLLQETMTSELLSECFGLPLSLQRNGSRWTARRS</sequence>
<feature type="domain" description="ABC transporter" evidence="3">
    <location>
        <begin position="9"/>
        <end position="249"/>
    </location>
</feature>
<dbReference type="PANTHER" id="PTHR43158:SF2">
    <property type="entry name" value="SKFA PEPTIDE EXPORT ATP-BINDING PROTEIN SKFE"/>
    <property type="match status" value="1"/>
</dbReference>
<dbReference type="SMART" id="SM00382">
    <property type="entry name" value="AAA"/>
    <property type="match status" value="1"/>
</dbReference>
<dbReference type="Gene3D" id="3.40.50.300">
    <property type="entry name" value="P-loop containing nucleotide triphosphate hydrolases"/>
    <property type="match status" value="1"/>
</dbReference>
<keyword evidence="2" id="KW-0067">ATP-binding</keyword>
<name>A0A6J6XFD3_9ZZZZ</name>
<dbReference type="AlphaFoldDB" id="A0A6J6XFD3"/>